<protein>
    <submittedName>
        <fullName evidence="1">Uncharacterized protein</fullName>
    </submittedName>
</protein>
<dbReference type="AlphaFoldDB" id="A0AAD8ICK2"/>
<reference evidence="1" key="1">
    <citation type="submission" date="2023-02" db="EMBL/GenBank/DDBJ databases">
        <title>Genome of toxic invasive species Heracleum sosnowskyi carries increased number of genes despite the absence of recent whole-genome duplications.</title>
        <authorList>
            <person name="Schelkunov M."/>
            <person name="Shtratnikova V."/>
            <person name="Makarenko M."/>
            <person name="Klepikova A."/>
            <person name="Omelchenko D."/>
            <person name="Novikova G."/>
            <person name="Obukhova E."/>
            <person name="Bogdanov V."/>
            <person name="Penin A."/>
            <person name="Logacheva M."/>
        </authorList>
    </citation>
    <scope>NUCLEOTIDE SEQUENCE</scope>
    <source>
        <strain evidence="1">Hsosn_3</strain>
        <tissue evidence="1">Leaf</tissue>
    </source>
</reference>
<name>A0AAD8ICK2_9APIA</name>
<organism evidence="1 2">
    <name type="scientific">Heracleum sosnowskyi</name>
    <dbReference type="NCBI Taxonomy" id="360622"/>
    <lineage>
        <taxon>Eukaryota</taxon>
        <taxon>Viridiplantae</taxon>
        <taxon>Streptophyta</taxon>
        <taxon>Embryophyta</taxon>
        <taxon>Tracheophyta</taxon>
        <taxon>Spermatophyta</taxon>
        <taxon>Magnoliopsida</taxon>
        <taxon>eudicotyledons</taxon>
        <taxon>Gunneridae</taxon>
        <taxon>Pentapetalae</taxon>
        <taxon>asterids</taxon>
        <taxon>campanulids</taxon>
        <taxon>Apiales</taxon>
        <taxon>Apiaceae</taxon>
        <taxon>Apioideae</taxon>
        <taxon>apioid superclade</taxon>
        <taxon>Tordylieae</taxon>
        <taxon>Tordyliinae</taxon>
        <taxon>Heracleum</taxon>
    </lineage>
</organism>
<gene>
    <name evidence="1" type="ORF">POM88_019648</name>
</gene>
<keyword evidence="2" id="KW-1185">Reference proteome</keyword>
<reference evidence="1" key="2">
    <citation type="submission" date="2023-05" db="EMBL/GenBank/DDBJ databases">
        <authorList>
            <person name="Schelkunov M.I."/>
        </authorList>
    </citation>
    <scope>NUCLEOTIDE SEQUENCE</scope>
    <source>
        <strain evidence="1">Hsosn_3</strain>
        <tissue evidence="1">Leaf</tissue>
    </source>
</reference>
<evidence type="ECO:0000313" key="2">
    <source>
        <dbReference type="Proteomes" id="UP001237642"/>
    </source>
</evidence>
<sequence length="183" mass="20627">MEKEDEPKQEGSRRARLKIKMRKLVRKKLCKSRKKGSGLESVVPGFGSEVPESTEGDICIKRDGVNELKQIDGHGELNQYKFNISQISSDPCELILSKEGSVGGIESGTETSEALYSLIPIRPLHDTDHCTINPTRALAMNYSMVQRTSWDSLRRNDVESSPRRSDFAMISRINDRITKFIQA</sequence>
<accession>A0AAD8ICK2</accession>
<comment type="caution">
    <text evidence="1">The sequence shown here is derived from an EMBL/GenBank/DDBJ whole genome shotgun (WGS) entry which is preliminary data.</text>
</comment>
<proteinExistence type="predicted"/>
<dbReference type="EMBL" id="JAUIZM010000005">
    <property type="protein sequence ID" value="KAK1381913.1"/>
    <property type="molecule type" value="Genomic_DNA"/>
</dbReference>
<dbReference type="Proteomes" id="UP001237642">
    <property type="component" value="Unassembled WGS sequence"/>
</dbReference>
<evidence type="ECO:0000313" key="1">
    <source>
        <dbReference type="EMBL" id="KAK1381913.1"/>
    </source>
</evidence>